<dbReference type="Proteomes" id="UP001570417">
    <property type="component" value="Unassembled WGS sequence"/>
</dbReference>
<accession>A0ABV4NBF7</accession>
<sequence>MITQSVRPDTGDREGKWVGFIIILILAFATVAIPFHQANTQTEHVEQHQILVTDVKKENLAMLSELRLAHEEIRDIYLESDGEWPSVNFLEDEWIAPFVKDQSWKRKGQHHWTHVGNGYYFSAPSHSGAANAFLLNTNVMSPDIWISLGGSLEAPSSYEIEYLESLGWKQVVTAASDPKNKLNDVH</sequence>
<protein>
    <submittedName>
        <fullName evidence="2">Uncharacterized protein</fullName>
    </submittedName>
</protein>
<keyword evidence="3" id="KW-1185">Reference proteome</keyword>
<dbReference type="Pfam" id="PF19659">
    <property type="entry name" value="DUF6162"/>
    <property type="match status" value="1"/>
</dbReference>
<proteinExistence type="predicted"/>
<comment type="caution">
    <text evidence="2">The sequence shown here is derived from an EMBL/GenBank/DDBJ whole genome shotgun (WGS) entry which is preliminary data.</text>
</comment>
<gene>
    <name evidence="2" type="ORF">AB4566_08695</name>
</gene>
<evidence type="ECO:0000256" key="1">
    <source>
        <dbReference type="SAM" id="Phobius"/>
    </source>
</evidence>
<evidence type="ECO:0000313" key="3">
    <source>
        <dbReference type="Proteomes" id="UP001570417"/>
    </source>
</evidence>
<organism evidence="2 3">
    <name type="scientific">Vibrio gallaecicus</name>
    <dbReference type="NCBI Taxonomy" id="552386"/>
    <lineage>
        <taxon>Bacteria</taxon>
        <taxon>Pseudomonadati</taxon>
        <taxon>Pseudomonadota</taxon>
        <taxon>Gammaproteobacteria</taxon>
        <taxon>Vibrionales</taxon>
        <taxon>Vibrionaceae</taxon>
        <taxon>Vibrio</taxon>
    </lineage>
</organism>
<keyword evidence="1" id="KW-0472">Membrane</keyword>
<keyword evidence="1" id="KW-0812">Transmembrane</keyword>
<dbReference type="EMBL" id="JBFRUW010000023">
    <property type="protein sequence ID" value="MFA0568354.1"/>
    <property type="molecule type" value="Genomic_DNA"/>
</dbReference>
<dbReference type="InterPro" id="IPR046160">
    <property type="entry name" value="DUF6162"/>
</dbReference>
<evidence type="ECO:0000313" key="2">
    <source>
        <dbReference type="EMBL" id="MFA0568354.1"/>
    </source>
</evidence>
<keyword evidence="1" id="KW-1133">Transmembrane helix</keyword>
<reference evidence="2 3" key="1">
    <citation type="journal article" date="2024" name="ISME J.">
        <title>Tailless and filamentous prophages are predominant in marine Vibrio.</title>
        <authorList>
            <person name="Steensen K."/>
            <person name="Seneca J."/>
            <person name="Bartlau N."/>
            <person name="Yu X.A."/>
            <person name="Hussain F.A."/>
            <person name="Polz M.F."/>
        </authorList>
    </citation>
    <scope>NUCLEOTIDE SEQUENCE [LARGE SCALE GENOMIC DNA]</scope>
    <source>
        <strain evidence="2 3">10N.222.51.A1</strain>
    </source>
</reference>
<dbReference type="RefSeq" id="WP_372265816.1">
    <property type="nucleotide sequence ID" value="NZ_JBFRUW010000023.1"/>
</dbReference>
<name>A0ABV4NBF7_9VIBR</name>
<feature type="transmembrane region" description="Helical" evidence="1">
    <location>
        <begin position="17"/>
        <end position="35"/>
    </location>
</feature>